<proteinExistence type="inferred from homology"/>
<comment type="similarity">
    <text evidence="1">Belongs to the protein kinase superfamily. AGC Ser/Thr protein kinase family. RAC subfamily.</text>
</comment>
<dbReference type="InterPro" id="IPR001849">
    <property type="entry name" value="PH_domain"/>
</dbReference>
<evidence type="ECO:0000256" key="7">
    <source>
        <dbReference type="PROSITE-ProRule" id="PRU10141"/>
    </source>
</evidence>
<keyword evidence="3" id="KW-0808">Transferase</keyword>
<organism evidence="11 12">
    <name type="scientific">Aquarana catesbeiana</name>
    <name type="common">American bullfrog</name>
    <name type="synonym">Rana catesbeiana</name>
    <dbReference type="NCBI Taxonomy" id="8400"/>
    <lineage>
        <taxon>Eukaryota</taxon>
        <taxon>Metazoa</taxon>
        <taxon>Chordata</taxon>
        <taxon>Craniata</taxon>
        <taxon>Vertebrata</taxon>
        <taxon>Euteleostomi</taxon>
        <taxon>Amphibia</taxon>
        <taxon>Batrachia</taxon>
        <taxon>Anura</taxon>
        <taxon>Neobatrachia</taxon>
        <taxon>Ranoidea</taxon>
        <taxon>Ranidae</taxon>
        <taxon>Aquarana</taxon>
    </lineage>
</organism>
<dbReference type="Pfam" id="PF00069">
    <property type="entry name" value="Pkinase"/>
    <property type="match status" value="1"/>
</dbReference>
<dbReference type="InterPro" id="IPR017441">
    <property type="entry name" value="Protein_kinase_ATP_BS"/>
</dbReference>
<evidence type="ECO:0000256" key="4">
    <source>
        <dbReference type="ARBA" id="ARBA00022741"/>
    </source>
</evidence>
<evidence type="ECO:0000313" key="11">
    <source>
        <dbReference type="EMBL" id="PIO40083.1"/>
    </source>
</evidence>
<dbReference type="InterPro" id="IPR011009">
    <property type="entry name" value="Kinase-like_dom_sf"/>
</dbReference>
<protein>
    <submittedName>
        <fullName evidence="11">Uncharacterized protein</fullName>
    </submittedName>
</protein>
<keyword evidence="6 7" id="KW-0067">ATP-binding</keyword>
<dbReference type="InterPro" id="IPR000719">
    <property type="entry name" value="Prot_kinase_dom"/>
</dbReference>
<dbReference type="AlphaFoldDB" id="A0A2G9SKM8"/>
<evidence type="ECO:0000313" key="12">
    <source>
        <dbReference type="Proteomes" id="UP000228934"/>
    </source>
</evidence>
<dbReference type="Gene3D" id="2.30.29.30">
    <property type="entry name" value="Pleckstrin-homology domain (PH domain)/Phosphotyrosine-binding domain (PTB)"/>
    <property type="match status" value="1"/>
</dbReference>
<evidence type="ECO:0000259" key="10">
    <source>
        <dbReference type="PROSITE" id="PS50011"/>
    </source>
</evidence>
<feature type="non-terminal residue" evidence="11">
    <location>
        <position position="1"/>
    </location>
</feature>
<evidence type="ECO:0000256" key="5">
    <source>
        <dbReference type="ARBA" id="ARBA00022777"/>
    </source>
</evidence>
<dbReference type="InterPro" id="IPR039026">
    <property type="entry name" value="PH_PKB"/>
</dbReference>
<dbReference type="FunFam" id="3.30.200.20:FF:000838">
    <property type="entry name" value="Non-specific serine/threonine protein kinase"/>
    <property type="match status" value="1"/>
</dbReference>
<evidence type="ECO:0000256" key="6">
    <source>
        <dbReference type="ARBA" id="ARBA00022840"/>
    </source>
</evidence>
<dbReference type="Pfam" id="PF00169">
    <property type="entry name" value="PH"/>
    <property type="match status" value="1"/>
</dbReference>
<keyword evidence="5" id="KW-0418">Kinase</keyword>
<evidence type="ECO:0000256" key="2">
    <source>
        <dbReference type="ARBA" id="ARBA00022527"/>
    </source>
</evidence>
<dbReference type="FunFam" id="1.10.510.10:FF:000713">
    <property type="entry name" value="Non-specific serine/threonine protein kinase"/>
    <property type="match status" value="1"/>
</dbReference>
<accession>A0A2G9SKM8</accession>
<keyword evidence="12" id="KW-1185">Reference proteome</keyword>
<dbReference type="SMART" id="SM00233">
    <property type="entry name" value="PH"/>
    <property type="match status" value="1"/>
</dbReference>
<dbReference type="PROSITE" id="PS00107">
    <property type="entry name" value="PROTEIN_KINASE_ATP"/>
    <property type="match status" value="1"/>
</dbReference>
<evidence type="ECO:0000256" key="8">
    <source>
        <dbReference type="SAM" id="MobiDB-lite"/>
    </source>
</evidence>
<dbReference type="EMBL" id="KV924946">
    <property type="protein sequence ID" value="PIO40083.1"/>
    <property type="molecule type" value="Genomic_DNA"/>
</dbReference>
<dbReference type="PANTHER" id="PTHR24351">
    <property type="entry name" value="RIBOSOMAL PROTEIN S6 KINASE"/>
    <property type="match status" value="1"/>
</dbReference>
<feature type="binding site" evidence="7">
    <location>
        <position position="182"/>
    </location>
    <ligand>
        <name>ATP</name>
        <dbReference type="ChEBI" id="CHEBI:30616"/>
    </ligand>
</feature>
<dbReference type="FunFam" id="2.30.29.30:FF:000027">
    <property type="entry name" value="Non-specific serine/threonine protein kinase"/>
    <property type="match status" value="1"/>
</dbReference>
<dbReference type="SUPFAM" id="SSF56112">
    <property type="entry name" value="Protein kinase-like (PK-like)"/>
    <property type="match status" value="1"/>
</dbReference>
<evidence type="ECO:0000256" key="3">
    <source>
        <dbReference type="ARBA" id="ARBA00022679"/>
    </source>
</evidence>
<name>A0A2G9SKM8_AQUCT</name>
<feature type="domain" description="Protein kinase" evidence="10">
    <location>
        <begin position="143"/>
        <end position="390"/>
    </location>
</feature>
<dbReference type="Gene3D" id="1.10.510.10">
    <property type="entry name" value="Transferase(Phosphotransferase) domain 1"/>
    <property type="match status" value="1"/>
</dbReference>
<dbReference type="Proteomes" id="UP000228934">
    <property type="component" value="Unassembled WGS sequence"/>
</dbReference>
<gene>
    <name evidence="11" type="ORF">AB205_0089470</name>
</gene>
<evidence type="ECO:0000259" key="9">
    <source>
        <dbReference type="PROSITE" id="PS50003"/>
    </source>
</evidence>
<dbReference type="PROSITE" id="PS50011">
    <property type="entry name" value="PROTEIN_KINASE_DOM"/>
    <property type="match status" value="1"/>
</dbReference>
<dbReference type="GO" id="GO:0004674">
    <property type="term" value="F:protein serine/threonine kinase activity"/>
    <property type="evidence" value="ECO:0007669"/>
    <property type="project" value="UniProtKB-KW"/>
</dbReference>
<dbReference type="CDD" id="cd01241">
    <property type="entry name" value="PH_PKB"/>
    <property type="match status" value="1"/>
</dbReference>
<reference evidence="12" key="1">
    <citation type="journal article" date="2017" name="Nat. Commun.">
        <title>The North American bullfrog draft genome provides insight into hormonal regulation of long noncoding RNA.</title>
        <authorList>
            <person name="Hammond S.A."/>
            <person name="Warren R.L."/>
            <person name="Vandervalk B.P."/>
            <person name="Kucuk E."/>
            <person name="Khan H."/>
            <person name="Gibb E.A."/>
            <person name="Pandoh P."/>
            <person name="Kirk H."/>
            <person name="Zhao Y."/>
            <person name="Jones M."/>
            <person name="Mungall A.J."/>
            <person name="Coope R."/>
            <person name="Pleasance S."/>
            <person name="Moore R.A."/>
            <person name="Holt R.A."/>
            <person name="Round J.M."/>
            <person name="Ohora S."/>
            <person name="Walle B.V."/>
            <person name="Veldhoen N."/>
            <person name="Helbing C.C."/>
            <person name="Birol I."/>
        </authorList>
    </citation>
    <scope>NUCLEOTIDE SEQUENCE [LARGE SCALE GENOMIC DNA]</scope>
</reference>
<dbReference type="SUPFAM" id="SSF50729">
    <property type="entry name" value="PH domain-like"/>
    <property type="match status" value="1"/>
</dbReference>
<evidence type="ECO:0000256" key="1">
    <source>
        <dbReference type="ARBA" id="ARBA00006935"/>
    </source>
</evidence>
<dbReference type="PROSITE" id="PS50003">
    <property type="entry name" value="PH_DOMAIN"/>
    <property type="match status" value="1"/>
</dbReference>
<keyword evidence="4 7" id="KW-0547">Nucleotide-binding</keyword>
<feature type="domain" description="PH" evidence="9">
    <location>
        <begin position="1"/>
        <end position="96"/>
    </location>
</feature>
<keyword evidence="2" id="KW-0723">Serine/threonine-protein kinase</keyword>
<dbReference type="GO" id="GO:0005524">
    <property type="term" value="F:ATP binding"/>
    <property type="evidence" value="ECO:0007669"/>
    <property type="project" value="UniProtKB-UniRule"/>
</dbReference>
<sequence>TGEYIKTWRPRYFLLKSDGSFIGYKEKPDSSEHSVSMPPLNNFTVGECQLMKTERPRPNTFVIRCLQWTTVIERTFHVDTPEEREEWMRAIQTVANSLKNRDSELEDEEAMDFKSSSPSDATSTEEMDLAISKGRSKATMNDFDYLKLLGKGTFGKVILVREKATGRYYAMKILRKDVIIAKDEVAHTVTESRVLQNTRHPFLTALKYAFQTSDRLCFVMEYANGGELFFHLSRERVFTEERARFYGAEIVSALEYLHSRNVLENLMLDKDGHVKITDFGLCKEGITDGATMRTFCGTPEYLAPEVLEDNDYGRAVDWWGLGVVMYEMMCGRLPFYNQDHERLFELILMEEIRFPRTLSPEAKSLLSGLLKKDPKQRYFDDEFTAQSITITPPDRYDNLDALEPDQRTHFPQFSYSASIRE</sequence>
<dbReference type="Gene3D" id="3.30.200.20">
    <property type="entry name" value="Phosphorylase Kinase, domain 1"/>
    <property type="match status" value="1"/>
</dbReference>
<dbReference type="OrthoDB" id="63267at2759"/>
<feature type="region of interest" description="Disordered" evidence="8">
    <location>
        <begin position="98"/>
        <end position="126"/>
    </location>
</feature>
<dbReference type="InterPro" id="IPR011993">
    <property type="entry name" value="PH-like_dom_sf"/>
</dbReference>